<dbReference type="Pfam" id="PF12770">
    <property type="entry name" value="CHAT"/>
    <property type="match status" value="1"/>
</dbReference>
<gene>
    <name evidence="2" type="ORF">TM51_10904</name>
</gene>
<dbReference type="SUPFAM" id="SSF48452">
    <property type="entry name" value="TPR-like"/>
    <property type="match status" value="1"/>
</dbReference>
<dbReference type="InterPro" id="IPR011990">
    <property type="entry name" value="TPR-like_helical_dom_sf"/>
</dbReference>
<reference evidence="2 3" key="1">
    <citation type="journal article" date="2013" name="Genome Announc.">
        <title>Draft Genome Sequence of the Lignocellulose Decomposer Thermobifida fusca Strain TM51.</title>
        <authorList>
            <person name="Toth A."/>
            <person name="Barna T."/>
            <person name="Nagy I."/>
            <person name="Horvath B."/>
            <person name="Nagy I."/>
            <person name="Tancsics A."/>
            <person name="Kriszt B."/>
            <person name="Baka E."/>
            <person name="Fekete C."/>
            <person name="Kukolya J."/>
        </authorList>
    </citation>
    <scope>NUCLEOTIDE SEQUENCE [LARGE SCALE GENOMIC DNA]</scope>
    <source>
        <strain evidence="2 3">TM51</strain>
    </source>
</reference>
<evidence type="ECO:0000313" key="3">
    <source>
        <dbReference type="Proteomes" id="UP000014184"/>
    </source>
</evidence>
<comment type="caution">
    <text evidence="2">The sequence shown here is derived from an EMBL/GenBank/DDBJ whole genome shotgun (WGS) entry which is preliminary data.</text>
</comment>
<dbReference type="EMBL" id="AOSG01000059">
    <property type="protein sequence ID" value="EOR70759.1"/>
    <property type="molecule type" value="Genomic_DNA"/>
</dbReference>
<keyword evidence="3" id="KW-1185">Reference proteome</keyword>
<accession>A0A9P2WQ94</accession>
<dbReference type="Gene3D" id="1.25.40.10">
    <property type="entry name" value="Tetratricopeptide repeat domain"/>
    <property type="match status" value="1"/>
</dbReference>
<name>A0A9P2WQ94_THEFU</name>
<protein>
    <recommendedName>
        <fullName evidence="1">CHAT domain-containing protein</fullName>
    </recommendedName>
</protein>
<organism evidence="2 3">
    <name type="scientific">Thermobifida fusca TM51</name>
    <dbReference type="NCBI Taxonomy" id="1169414"/>
    <lineage>
        <taxon>Bacteria</taxon>
        <taxon>Bacillati</taxon>
        <taxon>Actinomycetota</taxon>
        <taxon>Actinomycetes</taxon>
        <taxon>Streptosporangiales</taxon>
        <taxon>Nocardiopsidaceae</taxon>
        <taxon>Thermobifida</taxon>
    </lineage>
</organism>
<dbReference type="InterPro" id="IPR024983">
    <property type="entry name" value="CHAT_dom"/>
</dbReference>
<evidence type="ECO:0000259" key="1">
    <source>
        <dbReference type="Pfam" id="PF12770"/>
    </source>
</evidence>
<dbReference type="Proteomes" id="UP000014184">
    <property type="component" value="Unassembled WGS sequence"/>
</dbReference>
<dbReference type="AlphaFoldDB" id="A0A9P2WQ94"/>
<proteinExistence type="predicted"/>
<dbReference type="RefSeq" id="WP_016188978.1">
    <property type="nucleotide sequence ID" value="NZ_AOSG01000059.1"/>
</dbReference>
<evidence type="ECO:0000313" key="2">
    <source>
        <dbReference type="EMBL" id="EOR70759.1"/>
    </source>
</evidence>
<sequence>MADPHRLMSRLPVSLVARDPAAALRRAQRLLGSSTDPRIRSLALRISGLAVYELGSFTEARKRLTEAVRVAVQANLAEEALLARASWTGALSRYPGPSPRIPVATASTSSALWLLARGVAAYHSGRFDDALAAFTAAEPALRTASDPRLLPGLLCSRGLALIRAGRLTEAEETLLHGLALAEQYSLPRLSAMITQNLGCLATRQGDTGLAMARFAQAAPLLQTPTRYPALVLERAHALADAGMVREAWQLNLSLGKIRGCGADRALAELLSLKIAVASRAHVKVAATVDLLERLFGAESAWLRAAEQITETRGGSLPAPRAVPPPPATPHLEVAAHATPLRTAQALHHATAALQSGAAKAALRRLEQARTIDLGPHTCRNQRWAALLDRYRATFAEAWRGVSTARYKLHELEVEMAVDQWHPCCRPRDASSGQGWEDPWEALSTGLGSRALVHYSDLDQAPAALTVVDGTVRLHELAAGSTIKDAVTHFEHLAAQHVFSPGPTTARLLARRAEEVQRLLFEPIAAAIGDREMVIAPGAYTQVLPWGLLPALRGRPISVVPSGQVWLRCRQRALHSRQPPRALLVAGPGPEDAEAEVRAIARLYPRSRILVGAKARSRTVLRGLARADLAHFSAHGFARNGAPMCAGLVLADGPLLAYDVERVQHLPALVVLSSCTTGRPMPAVPSGFPLGIAASLLARGSATVVASVLRVPDVQAAAAMVRAHQALRSGVPPATVVAEHLAHLGFVCFGAG</sequence>
<feature type="domain" description="CHAT" evidence="1">
    <location>
        <begin position="511"/>
        <end position="736"/>
    </location>
</feature>